<accession>A0A7S8HC26</accession>
<name>A0A7S8HC26_9HYPH</name>
<dbReference type="KEGG" id="kmn:HW532_11000"/>
<dbReference type="InterPro" id="IPR025433">
    <property type="entry name" value="DUF4168"/>
</dbReference>
<gene>
    <name evidence="3" type="ORF">HW532_11000</name>
</gene>
<evidence type="ECO:0000313" key="3">
    <source>
        <dbReference type="EMBL" id="QPC43171.1"/>
    </source>
</evidence>
<feature type="domain" description="DUF4168" evidence="2">
    <location>
        <begin position="47"/>
        <end position="120"/>
    </location>
</feature>
<keyword evidence="4" id="KW-1185">Reference proteome</keyword>
<dbReference type="RefSeq" id="WP_213160532.1">
    <property type="nucleotide sequence ID" value="NZ_CP058214.1"/>
</dbReference>
<protein>
    <submittedName>
        <fullName evidence="3">DUF4168 domain-containing protein</fullName>
    </submittedName>
</protein>
<evidence type="ECO:0000313" key="4">
    <source>
        <dbReference type="Proteomes" id="UP000593594"/>
    </source>
</evidence>
<feature type="signal peptide" evidence="1">
    <location>
        <begin position="1"/>
        <end position="26"/>
    </location>
</feature>
<evidence type="ECO:0000256" key="1">
    <source>
        <dbReference type="SAM" id="SignalP"/>
    </source>
</evidence>
<proteinExistence type="predicted"/>
<dbReference type="Pfam" id="PF13767">
    <property type="entry name" value="DUF4168"/>
    <property type="match status" value="1"/>
</dbReference>
<sequence>MTISMRRSIATAALGAFALLAAPVVAAHAQQSNGQTPPAATQLDPGTVKAFAEASLKVEELNKKWAPRLAEAEGQDQVQALREEATTEMTQAVQSSGLSVEDYNKIYRAAQQDQALASRIQELRQNAN</sequence>
<keyword evidence="1" id="KW-0732">Signal</keyword>
<evidence type="ECO:0000259" key="2">
    <source>
        <dbReference type="Pfam" id="PF13767"/>
    </source>
</evidence>
<dbReference type="EMBL" id="CP058214">
    <property type="protein sequence ID" value="QPC43171.1"/>
    <property type="molecule type" value="Genomic_DNA"/>
</dbReference>
<feature type="chain" id="PRO_5033018700" evidence="1">
    <location>
        <begin position="27"/>
        <end position="128"/>
    </location>
</feature>
<reference evidence="3 4" key="1">
    <citation type="submission" date="2020-06" db="EMBL/GenBank/DDBJ databases">
        <title>Genome sequence of 2 isolates from Red Sea Mangroves.</title>
        <authorList>
            <person name="Sefrji F."/>
            <person name="Michoud G."/>
            <person name="Merlino G."/>
            <person name="Daffonchio D."/>
        </authorList>
    </citation>
    <scope>NUCLEOTIDE SEQUENCE [LARGE SCALE GENOMIC DNA]</scope>
    <source>
        <strain evidence="3 4">R1DC25</strain>
    </source>
</reference>
<organism evidence="3 4">
    <name type="scientific">Kaustia mangrovi</name>
    <dbReference type="NCBI Taxonomy" id="2593653"/>
    <lineage>
        <taxon>Bacteria</taxon>
        <taxon>Pseudomonadati</taxon>
        <taxon>Pseudomonadota</taxon>
        <taxon>Alphaproteobacteria</taxon>
        <taxon>Hyphomicrobiales</taxon>
        <taxon>Parvibaculaceae</taxon>
        <taxon>Kaustia</taxon>
    </lineage>
</organism>
<dbReference type="AlphaFoldDB" id="A0A7S8HC26"/>
<dbReference type="Proteomes" id="UP000593594">
    <property type="component" value="Chromosome"/>
</dbReference>